<name>A0A261S3E0_9BORD</name>
<dbReference type="InterPro" id="IPR006860">
    <property type="entry name" value="FecR"/>
</dbReference>
<comment type="caution">
    <text evidence="4">The sequence shown here is derived from an EMBL/GenBank/DDBJ whole genome shotgun (WGS) entry which is preliminary data.</text>
</comment>
<dbReference type="InterPro" id="IPR032623">
    <property type="entry name" value="FecR_N"/>
</dbReference>
<keyword evidence="1" id="KW-1133">Transmembrane helix</keyword>
<evidence type="ECO:0000313" key="4">
    <source>
        <dbReference type="EMBL" id="OZI31868.1"/>
    </source>
</evidence>
<sequence length="331" mass="36698">MNIMETPDALEIPNDPHDAAAYWFAREHGGLMSDAERPLFERWRQADARHEQAYQEMCQVWRVAEAVPDRELRAIVADGRAAPDASRRRYLALGMGTVCTAAVAAAVLAPQWWRAEPSFTDHYATQRGERRQIVLPDDSVLTLNTASSATARFYEGERVVVLEEGEAMFEVSHDKARPFIVETGVGRVRVTGTRFNVRRDADDMTVTVESGSVEVSTGSWWHRHTATLTAGLGVDVTANAGDLYARRMDVAALTAWRQGKAVFDGTPLFQVVDEMNRYRGSPIRVQGALRQLRIAGVFSVDNTNDFLAVLPTVAPVRVVQRDDGGSEIVAR</sequence>
<gene>
    <name evidence="4" type="ORF">CAL29_28835</name>
</gene>
<reference evidence="5" key="1">
    <citation type="submission" date="2017-05" db="EMBL/GenBank/DDBJ databases">
        <title>Complete and WGS of Bordetella genogroups.</title>
        <authorList>
            <person name="Spilker T."/>
            <person name="Lipuma J."/>
        </authorList>
    </citation>
    <scope>NUCLEOTIDE SEQUENCE [LARGE SCALE GENOMIC DNA]</scope>
    <source>
        <strain evidence="5">AU16122</strain>
    </source>
</reference>
<dbReference type="InterPro" id="IPR012373">
    <property type="entry name" value="Ferrdict_sens_TM"/>
</dbReference>
<accession>A0A261S3E0</accession>
<dbReference type="Pfam" id="PF04773">
    <property type="entry name" value="FecR"/>
    <property type="match status" value="1"/>
</dbReference>
<keyword evidence="1" id="KW-0812">Transmembrane</keyword>
<feature type="domain" description="FecR protein" evidence="2">
    <location>
        <begin position="121"/>
        <end position="214"/>
    </location>
</feature>
<dbReference type="Proteomes" id="UP000216020">
    <property type="component" value="Unassembled WGS sequence"/>
</dbReference>
<protein>
    <recommendedName>
        <fullName evidence="6">Iron dicitrate transport regulator FecR</fullName>
    </recommendedName>
</protein>
<dbReference type="Gene3D" id="2.60.120.1440">
    <property type="match status" value="1"/>
</dbReference>
<keyword evidence="1" id="KW-0472">Membrane</keyword>
<proteinExistence type="predicted"/>
<evidence type="ECO:0000259" key="3">
    <source>
        <dbReference type="Pfam" id="PF16220"/>
    </source>
</evidence>
<evidence type="ECO:0000313" key="5">
    <source>
        <dbReference type="Proteomes" id="UP000216020"/>
    </source>
</evidence>
<evidence type="ECO:0008006" key="6">
    <source>
        <dbReference type="Google" id="ProtNLM"/>
    </source>
</evidence>
<evidence type="ECO:0000259" key="2">
    <source>
        <dbReference type="Pfam" id="PF04773"/>
    </source>
</evidence>
<dbReference type="EMBL" id="NEVM01000005">
    <property type="protein sequence ID" value="OZI31868.1"/>
    <property type="molecule type" value="Genomic_DNA"/>
</dbReference>
<feature type="domain" description="FecR N-terminal" evidence="3">
    <location>
        <begin position="18"/>
        <end position="60"/>
    </location>
</feature>
<keyword evidence="5" id="KW-1185">Reference proteome</keyword>
<dbReference type="GO" id="GO:0016989">
    <property type="term" value="F:sigma factor antagonist activity"/>
    <property type="evidence" value="ECO:0007669"/>
    <property type="project" value="TreeGrafter"/>
</dbReference>
<organism evidence="4 5">
    <name type="scientific">Bordetella genomosp. 10</name>
    <dbReference type="NCBI Taxonomy" id="1416804"/>
    <lineage>
        <taxon>Bacteria</taxon>
        <taxon>Pseudomonadati</taxon>
        <taxon>Pseudomonadota</taxon>
        <taxon>Betaproteobacteria</taxon>
        <taxon>Burkholderiales</taxon>
        <taxon>Alcaligenaceae</taxon>
        <taxon>Bordetella</taxon>
    </lineage>
</organism>
<dbReference type="PIRSF" id="PIRSF018266">
    <property type="entry name" value="FecR"/>
    <property type="match status" value="1"/>
</dbReference>
<evidence type="ECO:0000256" key="1">
    <source>
        <dbReference type="SAM" id="Phobius"/>
    </source>
</evidence>
<dbReference type="AlphaFoldDB" id="A0A261S3E0"/>
<dbReference type="PANTHER" id="PTHR30273:SF2">
    <property type="entry name" value="PROTEIN FECR"/>
    <property type="match status" value="1"/>
</dbReference>
<dbReference type="Pfam" id="PF16220">
    <property type="entry name" value="DUF4880"/>
    <property type="match status" value="1"/>
</dbReference>
<dbReference type="PANTHER" id="PTHR30273">
    <property type="entry name" value="PERIPLASMIC SIGNAL SENSOR AND SIGMA FACTOR ACTIVATOR FECR-RELATED"/>
    <property type="match status" value="1"/>
</dbReference>
<feature type="transmembrane region" description="Helical" evidence="1">
    <location>
        <begin position="90"/>
        <end position="113"/>
    </location>
</feature>
<dbReference type="Gene3D" id="3.55.50.30">
    <property type="match status" value="1"/>
</dbReference>